<organism evidence="2 3">
    <name type="scientific">Streptomyces acidiscabies</name>
    <dbReference type="NCBI Taxonomy" id="42234"/>
    <lineage>
        <taxon>Bacteria</taxon>
        <taxon>Bacillati</taxon>
        <taxon>Actinomycetota</taxon>
        <taxon>Actinomycetes</taxon>
        <taxon>Kitasatosporales</taxon>
        <taxon>Streptomycetaceae</taxon>
        <taxon>Streptomyces</taxon>
    </lineage>
</organism>
<dbReference type="AlphaFoldDB" id="A0A0L0KMD2"/>
<evidence type="ECO:0000259" key="1">
    <source>
        <dbReference type="Pfam" id="PF19054"/>
    </source>
</evidence>
<dbReference type="EMBL" id="JPPY01000033">
    <property type="protein sequence ID" value="KND39003.1"/>
    <property type="molecule type" value="Genomic_DNA"/>
</dbReference>
<evidence type="ECO:0000313" key="2">
    <source>
        <dbReference type="EMBL" id="KND39003.1"/>
    </source>
</evidence>
<sequence>MATNRTKQPTARQVRLGSILRGLREGGRKGSQAVICRELGWPESKLSRIESGQLGISESDLQLLLDRYDVKDRSLRGYVVDLRRRGNVRGWETDIRSVVSPLYADFIGYESDAAEMYNAETMLIPGLLQTREYGAAILDQQFPNMPEDQRLERLEIRDKRREVFDRPRPLVFWGVISESVFRHVIGGPEVMAGQLEQLLSLAKDYPGTINIHVLPEESPSHGALFGPFVILSFPQRWEPDVVYLEGLFSTRFLEETEQVQEYSRLFRHLMMADSLRGPESLKLIERHLDDYRKDG</sequence>
<name>A0A0L0KMD2_9ACTN</name>
<dbReference type="CDD" id="cd00093">
    <property type="entry name" value="HTH_XRE"/>
    <property type="match status" value="1"/>
</dbReference>
<dbReference type="GO" id="GO:0003677">
    <property type="term" value="F:DNA binding"/>
    <property type="evidence" value="ECO:0007669"/>
    <property type="project" value="InterPro"/>
</dbReference>
<proteinExistence type="predicted"/>
<dbReference type="OrthoDB" id="5172945at2"/>
<dbReference type="SUPFAM" id="SSF47413">
    <property type="entry name" value="lambda repressor-like DNA-binding domains"/>
    <property type="match status" value="1"/>
</dbReference>
<comment type="caution">
    <text evidence="2">The sequence shown here is derived from an EMBL/GenBank/DDBJ whole genome shotgun (WGS) entry which is preliminary data.</text>
</comment>
<evidence type="ECO:0000313" key="3">
    <source>
        <dbReference type="Proteomes" id="UP000037151"/>
    </source>
</evidence>
<dbReference type="Pfam" id="PF19054">
    <property type="entry name" value="DUF5753"/>
    <property type="match status" value="1"/>
</dbReference>
<gene>
    <name evidence="2" type="ORF">IQ63_05560</name>
</gene>
<accession>A0A0L0KMD2</accession>
<dbReference type="InterPro" id="IPR001387">
    <property type="entry name" value="Cro/C1-type_HTH"/>
</dbReference>
<dbReference type="Pfam" id="PF13560">
    <property type="entry name" value="HTH_31"/>
    <property type="match status" value="1"/>
</dbReference>
<dbReference type="Proteomes" id="UP000037151">
    <property type="component" value="Unassembled WGS sequence"/>
</dbReference>
<reference evidence="3" key="1">
    <citation type="submission" date="2014-07" db="EMBL/GenBank/DDBJ databases">
        <title>Genome sequencing of plant-pathogenic Streptomyces species.</title>
        <authorList>
            <person name="Harrison J."/>
            <person name="Sapp M."/>
            <person name="Thwaites R."/>
            <person name="Studholme D.J."/>
        </authorList>
    </citation>
    <scope>NUCLEOTIDE SEQUENCE [LARGE SCALE GENOMIC DNA]</scope>
    <source>
        <strain evidence="3">NCPPB 4445</strain>
    </source>
</reference>
<dbReference type="InterPro" id="IPR010982">
    <property type="entry name" value="Lambda_DNA-bd_dom_sf"/>
</dbReference>
<protein>
    <submittedName>
        <fullName evidence="2">XRE family transcriptional regulator</fullName>
    </submittedName>
</protein>
<dbReference type="InterPro" id="IPR043917">
    <property type="entry name" value="DUF5753"/>
</dbReference>
<dbReference type="PATRIC" id="fig|42234.21.peg.1147"/>
<dbReference type="RefSeq" id="WP_050369641.1">
    <property type="nucleotide sequence ID" value="NZ_KQ257803.1"/>
</dbReference>
<feature type="domain" description="DUF5753" evidence="1">
    <location>
        <begin position="103"/>
        <end position="286"/>
    </location>
</feature>